<feature type="domain" description="N-acetyltransferase" evidence="1">
    <location>
        <begin position="112"/>
        <end position="256"/>
    </location>
</feature>
<dbReference type="InterPro" id="IPR016181">
    <property type="entry name" value="Acyl_CoA_acyltransferase"/>
</dbReference>
<dbReference type="Gene3D" id="3.40.630.30">
    <property type="match status" value="1"/>
</dbReference>
<dbReference type="GeneID" id="25741168"/>
<dbReference type="PROSITE" id="PS51186">
    <property type="entry name" value="GNAT"/>
    <property type="match status" value="1"/>
</dbReference>
<dbReference type="Pfam" id="PF13508">
    <property type="entry name" value="Acetyltransf_7"/>
    <property type="match status" value="1"/>
</dbReference>
<evidence type="ECO:0000313" key="2">
    <source>
        <dbReference type="EMBL" id="KIY99668.1"/>
    </source>
</evidence>
<proteinExistence type="predicted"/>
<dbReference type="PANTHER" id="PTHR42791:SF1">
    <property type="entry name" value="N-ACETYLTRANSFERASE DOMAIN-CONTAINING PROTEIN"/>
    <property type="match status" value="1"/>
</dbReference>
<dbReference type="RefSeq" id="XP_013898688.1">
    <property type="nucleotide sequence ID" value="XM_014043234.1"/>
</dbReference>
<dbReference type="GO" id="GO:0016747">
    <property type="term" value="F:acyltransferase activity, transferring groups other than amino-acyl groups"/>
    <property type="evidence" value="ECO:0007669"/>
    <property type="project" value="InterPro"/>
</dbReference>
<keyword evidence="3" id="KW-1185">Reference proteome</keyword>
<dbReference type="InterPro" id="IPR052523">
    <property type="entry name" value="Trichothecene_AcTrans"/>
</dbReference>
<dbReference type="AlphaFoldDB" id="A0A0D2KWQ2"/>
<protein>
    <recommendedName>
        <fullName evidence="1">N-acetyltransferase domain-containing protein</fullName>
    </recommendedName>
</protein>
<reference evidence="2 3" key="1">
    <citation type="journal article" date="2013" name="BMC Genomics">
        <title>Reconstruction of the lipid metabolism for the microalga Monoraphidium neglectum from its genome sequence reveals characteristics suitable for biofuel production.</title>
        <authorList>
            <person name="Bogen C."/>
            <person name="Al-Dilaimi A."/>
            <person name="Albersmeier A."/>
            <person name="Wichmann J."/>
            <person name="Grundmann M."/>
            <person name="Rupp O."/>
            <person name="Lauersen K.J."/>
            <person name="Blifernez-Klassen O."/>
            <person name="Kalinowski J."/>
            <person name="Goesmann A."/>
            <person name="Mussgnug J.H."/>
            <person name="Kruse O."/>
        </authorList>
    </citation>
    <scope>NUCLEOTIDE SEQUENCE [LARGE SCALE GENOMIC DNA]</scope>
    <source>
        <strain evidence="2 3">SAG 48.87</strain>
    </source>
</reference>
<dbReference type="PANTHER" id="PTHR42791">
    <property type="entry name" value="GNAT FAMILY ACETYLTRANSFERASE"/>
    <property type="match status" value="1"/>
</dbReference>
<dbReference type="SUPFAM" id="SSF55729">
    <property type="entry name" value="Acyl-CoA N-acyltransferases (Nat)"/>
    <property type="match status" value="1"/>
</dbReference>
<organism evidence="2 3">
    <name type="scientific">Monoraphidium neglectum</name>
    <dbReference type="NCBI Taxonomy" id="145388"/>
    <lineage>
        <taxon>Eukaryota</taxon>
        <taxon>Viridiplantae</taxon>
        <taxon>Chlorophyta</taxon>
        <taxon>core chlorophytes</taxon>
        <taxon>Chlorophyceae</taxon>
        <taxon>CS clade</taxon>
        <taxon>Sphaeropleales</taxon>
        <taxon>Selenastraceae</taxon>
        <taxon>Monoraphidium</taxon>
    </lineage>
</organism>
<dbReference type="Proteomes" id="UP000054498">
    <property type="component" value="Unassembled WGS sequence"/>
</dbReference>
<evidence type="ECO:0000259" key="1">
    <source>
        <dbReference type="PROSITE" id="PS51186"/>
    </source>
</evidence>
<dbReference type="EMBL" id="KK101778">
    <property type="protein sequence ID" value="KIY99668.1"/>
    <property type="molecule type" value="Genomic_DNA"/>
</dbReference>
<name>A0A0D2KWQ2_9CHLO</name>
<dbReference type="CDD" id="cd04301">
    <property type="entry name" value="NAT_SF"/>
    <property type="match status" value="1"/>
</dbReference>
<dbReference type="InterPro" id="IPR000182">
    <property type="entry name" value="GNAT_dom"/>
</dbReference>
<dbReference type="OrthoDB" id="545632at2759"/>
<accession>A0A0D2KWQ2</accession>
<gene>
    <name evidence="2" type="ORF">MNEG_8292</name>
</gene>
<evidence type="ECO:0000313" key="3">
    <source>
        <dbReference type="Proteomes" id="UP000054498"/>
    </source>
</evidence>
<sequence>MPVTIHDARARSFSSSVTTTTADYCNMQSPAHSELNAGAGAGAAAPVRLLTPSCDSAATRRALDTLGEGFREDPLLPMLGVAPWRESRFFRLFSIFLDKWSQQRVLYVAGGGDAMAIVADSKLYKSTELGPLDLLRSGAALELLLLPPSVWPSIGGWMDQLNGSDQVLERHGVDDFIKIVAIATHPDARGRGLASAILNEITARADAEGRAVFLEASPNGVEAFYRDRHGFETLEEMRFDFGERGRLDVPLMVRRPRPRAEARAAAAEGGRAAAQPAA</sequence>
<dbReference type="KEGG" id="mng:MNEG_8292"/>